<dbReference type="InterPro" id="IPR014284">
    <property type="entry name" value="RNA_pol_sigma-70_dom"/>
</dbReference>
<organism evidence="8 9">
    <name type="scientific">Enhygromyxa salina</name>
    <dbReference type="NCBI Taxonomy" id="215803"/>
    <lineage>
        <taxon>Bacteria</taxon>
        <taxon>Pseudomonadati</taxon>
        <taxon>Myxococcota</taxon>
        <taxon>Polyangia</taxon>
        <taxon>Nannocystales</taxon>
        <taxon>Nannocystaceae</taxon>
        <taxon>Enhygromyxa</taxon>
    </lineage>
</organism>
<dbReference type="Gene3D" id="1.10.10.10">
    <property type="entry name" value="Winged helix-like DNA-binding domain superfamily/Winged helix DNA-binding domain"/>
    <property type="match status" value="1"/>
</dbReference>
<keyword evidence="5" id="KW-0804">Transcription</keyword>
<name>A0A0C2D0M6_9BACT</name>
<dbReference type="PANTHER" id="PTHR43133:SF8">
    <property type="entry name" value="RNA POLYMERASE SIGMA FACTOR HI_1459-RELATED"/>
    <property type="match status" value="1"/>
</dbReference>
<protein>
    <submittedName>
        <fullName evidence="8">RNA polymerase sigma-70 factor</fullName>
    </submittedName>
</protein>
<keyword evidence="4" id="KW-0238">DNA-binding</keyword>
<dbReference type="InterPro" id="IPR013325">
    <property type="entry name" value="RNA_pol_sigma_r2"/>
</dbReference>
<dbReference type="SUPFAM" id="SSF88659">
    <property type="entry name" value="Sigma3 and sigma4 domains of RNA polymerase sigma factors"/>
    <property type="match status" value="1"/>
</dbReference>
<evidence type="ECO:0000256" key="2">
    <source>
        <dbReference type="ARBA" id="ARBA00023015"/>
    </source>
</evidence>
<accession>A0A0C2D0M6</accession>
<evidence type="ECO:0000256" key="1">
    <source>
        <dbReference type="ARBA" id="ARBA00010641"/>
    </source>
</evidence>
<dbReference type="InterPro" id="IPR007627">
    <property type="entry name" value="RNA_pol_sigma70_r2"/>
</dbReference>
<feature type="domain" description="RNA polymerase sigma factor 70 region 4 type 2" evidence="7">
    <location>
        <begin position="124"/>
        <end position="176"/>
    </location>
</feature>
<dbReference type="InterPro" id="IPR013324">
    <property type="entry name" value="RNA_pol_sigma_r3/r4-like"/>
</dbReference>
<evidence type="ECO:0000313" key="9">
    <source>
        <dbReference type="Proteomes" id="UP000031599"/>
    </source>
</evidence>
<feature type="domain" description="RNA polymerase sigma-70 region 2" evidence="6">
    <location>
        <begin position="27"/>
        <end position="93"/>
    </location>
</feature>
<dbReference type="InterPro" id="IPR013249">
    <property type="entry name" value="RNA_pol_sigma70_r4_t2"/>
</dbReference>
<dbReference type="InterPro" id="IPR036388">
    <property type="entry name" value="WH-like_DNA-bd_sf"/>
</dbReference>
<comment type="similarity">
    <text evidence="1">Belongs to the sigma-70 factor family. ECF subfamily.</text>
</comment>
<evidence type="ECO:0000313" key="8">
    <source>
        <dbReference type="EMBL" id="KIG16781.1"/>
    </source>
</evidence>
<dbReference type="Pfam" id="PF08281">
    <property type="entry name" value="Sigma70_r4_2"/>
    <property type="match status" value="1"/>
</dbReference>
<gene>
    <name evidence="8" type="ORF">DB30_04125</name>
</gene>
<keyword evidence="2" id="KW-0805">Transcription regulation</keyword>
<dbReference type="GO" id="GO:0003677">
    <property type="term" value="F:DNA binding"/>
    <property type="evidence" value="ECO:0007669"/>
    <property type="project" value="UniProtKB-KW"/>
</dbReference>
<sequence length="213" mass="24554">MPAVRDDTDLQLIERWREGDRRAGHVLVARYFDPVRAYFLNAVGDAERDDLVQETFRRLVSAVPNFEGRSSFRTYLFKIARFTLFDFLRQRYRGKGEFDPMLHSVEDLDGVSPSHLVTAIERHQQLLACVRKLPVETKQLLELYYWHDHTAAELAEGFGIPERTLRSRLVAARQRLLACMQAGAEPTNELDLALEGQLRQIGEFLRSGHVQGE</sequence>
<dbReference type="Gene3D" id="1.10.1740.10">
    <property type="match status" value="1"/>
</dbReference>
<dbReference type="AlphaFoldDB" id="A0A0C2D0M6"/>
<comment type="caution">
    <text evidence="8">The sequence shown here is derived from an EMBL/GenBank/DDBJ whole genome shotgun (WGS) entry which is preliminary data.</text>
</comment>
<evidence type="ECO:0000259" key="7">
    <source>
        <dbReference type="Pfam" id="PF08281"/>
    </source>
</evidence>
<keyword evidence="3" id="KW-0731">Sigma factor</keyword>
<dbReference type="Pfam" id="PF04542">
    <property type="entry name" value="Sigma70_r2"/>
    <property type="match status" value="1"/>
</dbReference>
<proteinExistence type="inferred from homology"/>
<reference evidence="8 9" key="1">
    <citation type="submission" date="2014-12" db="EMBL/GenBank/DDBJ databases">
        <title>Genome assembly of Enhygromyxa salina DSM 15201.</title>
        <authorList>
            <person name="Sharma G."/>
            <person name="Subramanian S."/>
        </authorList>
    </citation>
    <scope>NUCLEOTIDE SEQUENCE [LARGE SCALE GENOMIC DNA]</scope>
    <source>
        <strain evidence="8 9">DSM 15201</strain>
    </source>
</reference>
<dbReference type="Proteomes" id="UP000031599">
    <property type="component" value="Unassembled WGS sequence"/>
</dbReference>
<evidence type="ECO:0000259" key="6">
    <source>
        <dbReference type="Pfam" id="PF04542"/>
    </source>
</evidence>
<dbReference type="SUPFAM" id="SSF88946">
    <property type="entry name" value="Sigma2 domain of RNA polymerase sigma factors"/>
    <property type="match status" value="1"/>
</dbReference>
<evidence type="ECO:0000256" key="5">
    <source>
        <dbReference type="ARBA" id="ARBA00023163"/>
    </source>
</evidence>
<dbReference type="PANTHER" id="PTHR43133">
    <property type="entry name" value="RNA POLYMERASE ECF-TYPE SIGMA FACTO"/>
    <property type="match status" value="1"/>
</dbReference>
<dbReference type="NCBIfam" id="TIGR02937">
    <property type="entry name" value="sigma70-ECF"/>
    <property type="match status" value="1"/>
</dbReference>
<evidence type="ECO:0000256" key="3">
    <source>
        <dbReference type="ARBA" id="ARBA00023082"/>
    </source>
</evidence>
<dbReference type="GO" id="GO:0016987">
    <property type="term" value="F:sigma factor activity"/>
    <property type="evidence" value="ECO:0007669"/>
    <property type="project" value="UniProtKB-KW"/>
</dbReference>
<dbReference type="EMBL" id="JMCC02000032">
    <property type="protein sequence ID" value="KIG16781.1"/>
    <property type="molecule type" value="Genomic_DNA"/>
</dbReference>
<evidence type="ECO:0000256" key="4">
    <source>
        <dbReference type="ARBA" id="ARBA00023125"/>
    </source>
</evidence>
<dbReference type="GO" id="GO:0006352">
    <property type="term" value="P:DNA-templated transcription initiation"/>
    <property type="evidence" value="ECO:0007669"/>
    <property type="project" value="InterPro"/>
</dbReference>
<dbReference type="InterPro" id="IPR039425">
    <property type="entry name" value="RNA_pol_sigma-70-like"/>
</dbReference>